<dbReference type="SMART" id="SM00220">
    <property type="entry name" value="S_TKc"/>
    <property type="match status" value="1"/>
</dbReference>
<evidence type="ECO:0000313" key="8">
    <source>
        <dbReference type="EMBL" id="TNV72959.1"/>
    </source>
</evidence>
<dbReference type="OrthoDB" id="432483at2759"/>
<dbReference type="InterPro" id="IPR045270">
    <property type="entry name" value="STKc_AGC"/>
</dbReference>
<keyword evidence="2" id="KW-0808">Transferase</keyword>
<dbReference type="PROSITE" id="PS00108">
    <property type="entry name" value="PROTEIN_KINASE_ST"/>
    <property type="match status" value="1"/>
</dbReference>
<dbReference type="Gene3D" id="3.30.200.20">
    <property type="entry name" value="Phosphorylase Kinase, domain 1"/>
    <property type="match status" value="1"/>
</dbReference>
<evidence type="ECO:0000259" key="6">
    <source>
        <dbReference type="PROSITE" id="PS50011"/>
    </source>
</evidence>
<dbReference type="PANTHER" id="PTHR24351">
    <property type="entry name" value="RIBOSOMAL PROTEIN S6 KINASE"/>
    <property type="match status" value="1"/>
</dbReference>
<dbReference type="InterPro" id="IPR011009">
    <property type="entry name" value="Kinase-like_dom_sf"/>
</dbReference>
<keyword evidence="9" id="KW-1185">Reference proteome</keyword>
<organism evidence="8 9">
    <name type="scientific">Halteria grandinella</name>
    <dbReference type="NCBI Taxonomy" id="5974"/>
    <lineage>
        <taxon>Eukaryota</taxon>
        <taxon>Sar</taxon>
        <taxon>Alveolata</taxon>
        <taxon>Ciliophora</taxon>
        <taxon>Intramacronucleata</taxon>
        <taxon>Spirotrichea</taxon>
        <taxon>Stichotrichia</taxon>
        <taxon>Sporadotrichida</taxon>
        <taxon>Halteriidae</taxon>
        <taxon>Halteria</taxon>
    </lineage>
</organism>
<name>A0A8J8NE26_HALGN</name>
<keyword evidence="3" id="KW-0547">Nucleotide-binding</keyword>
<evidence type="ECO:0000256" key="1">
    <source>
        <dbReference type="ARBA" id="ARBA00022527"/>
    </source>
</evidence>
<reference evidence="8" key="1">
    <citation type="submission" date="2019-06" db="EMBL/GenBank/DDBJ databases">
        <authorList>
            <person name="Zheng W."/>
        </authorList>
    </citation>
    <scope>NUCLEOTIDE SEQUENCE</scope>
    <source>
        <strain evidence="8">QDHG01</strain>
    </source>
</reference>
<sequence length="354" mass="41513">MKEEIDRYSNFKLVYNRAPEDANAKLSDFQVVNMIGKGSISNVYLVRRKSDDRPFAMKCIQKELILDDDLFKSTKLEKEILIRSENPFFINLHYSFQSETKIIFLLDFVRGGDLFMHLSVLQYFSEDRVKFFAAQLVLALGYLHTKQNVVYRDLKLENILMRENGYLVLVDFGISKQLDKRERTYSIRGTPDYLAPEMLKKSGYSFQVDWWALGTIIYEMLYGQAPFYHDDESEMYVKIVKSKLSFPTDIEISPDCKDLIERLLMKDPKKRLGSDPQQDYLEVIAHPFFKDVDIQSLQTMDIEAPYRPPLSDDVFDVSNFEQEWTERTSFQDARESVSKAELIRRQGGSMFKKL</sequence>
<feature type="domain" description="AGC-kinase C-terminal" evidence="7">
    <location>
        <begin position="290"/>
        <end position="354"/>
    </location>
</feature>
<dbReference type="AlphaFoldDB" id="A0A8J8NE26"/>
<dbReference type="InterPro" id="IPR000719">
    <property type="entry name" value="Prot_kinase_dom"/>
</dbReference>
<keyword evidence="5" id="KW-0067">ATP-binding</keyword>
<evidence type="ECO:0000256" key="3">
    <source>
        <dbReference type="ARBA" id="ARBA00022741"/>
    </source>
</evidence>
<protein>
    <submittedName>
        <fullName evidence="8">Uncharacterized protein</fullName>
    </submittedName>
</protein>
<dbReference type="CDD" id="cd05123">
    <property type="entry name" value="STKc_AGC"/>
    <property type="match status" value="1"/>
</dbReference>
<evidence type="ECO:0000256" key="2">
    <source>
        <dbReference type="ARBA" id="ARBA00022679"/>
    </source>
</evidence>
<dbReference type="InterPro" id="IPR008271">
    <property type="entry name" value="Ser/Thr_kinase_AS"/>
</dbReference>
<dbReference type="Gene3D" id="1.10.510.10">
    <property type="entry name" value="Transferase(Phosphotransferase) domain 1"/>
    <property type="match status" value="1"/>
</dbReference>
<dbReference type="PROSITE" id="PS50011">
    <property type="entry name" value="PROTEIN_KINASE_DOM"/>
    <property type="match status" value="1"/>
</dbReference>
<evidence type="ECO:0000313" key="9">
    <source>
        <dbReference type="Proteomes" id="UP000785679"/>
    </source>
</evidence>
<dbReference type="GO" id="GO:0005524">
    <property type="term" value="F:ATP binding"/>
    <property type="evidence" value="ECO:0007669"/>
    <property type="project" value="UniProtKB-KW"/>
</dbReference>
<dbReference type="InterPro" id="IPR000961">
    <property type="entry name" value="AGC-kinase_C"/>
</dbReference>
<evidence type="ECO:0000256" key="5">
    <source>
        <dbReference type="ARBA" id="ARBA00022840"/>
    </source>
</evidence>
<dbReference type="PROSITE" id="PS51285">
    <property type="entry name" value="AGC_KINASE_CTER"/>
    <property type="match status" value="1"/>
</dbReference>
<gene>
    <name evidence="8" type="ORF">FGO68_gene9922</name>
</gene>
<comment type="caution">
    <text evidence="8">The sequence shown here is derived from an EMBL/GenBank/DDBJ whole genome shotgun (WGS) entry which is preliminary data.</text>
</comment>
<feature type="domain" description="Protein kinase" evidence="6">
    <location>
        <begin position="29"/>
        <end position="289"/>
    </location>
</feature>
<dbReference type="Pfam" id="PF00069">
    <property type="entry name" value="Pkinase"/>
    <property type="match status" value="1"/>
</dbReference>
<dbReference type="FunFam" id="1.10.510.10:FF:000465">
    <property type="entry name" value="Non-specific serine/threonine protein kinase"/>
    <property type="match status" value="1"/>
</dbReference>
<evidence type="ECO:0000259" key="7">
    <source>
        <dbReference type="PROSITE" id="PS51285"/>
    </source>
</evidence>
<accession>A0A8J8NE26</accession>
<dbReference type="SUPFAM" id="SSF56112">
    <property type="entry name" value="Protein kinase-like (PK-like)"/>
    <property type="match status" value="1"/>
</dbReference>
<keyword evidence="1" id="KW-0723">Serine/threonine-protein kinase</keyword>
<dbReference type="Proteomes" id="UP000785679">
    <property type="component" value="Unassembled WGS sequence"/>
</dbReference>
<dbReference type="GO" id="GO:0004674">
    <property type="term" value="F:protein serine/threonine kinase activity"/>
    <property type="evidence" value="ECO:0007669"/>
    <property type="project" value="UniProtKB-KW"/>
</dbReference>
<dbReference type="EMBL" id="RRYP01020334">
    <property type="protein sequence ID" value="TNV72959.1"/>
    <property type="molecule type" value="Genomic_DNA"/>
</dbReference>
<keyword evidence="4" id="KW-0418">Kinase</keyword>
<evidence type="ECO:0000256" key="4">
    <source>
        <dbReference type="ARBA" id="ARBA00022777"/>
    </source>
</evidence>
<proteinExistence type="predicted"/>